<reference evidence="1" key="1">
    <citation type="submission" date="2020-02" db="EMBL/GenBank/DDBJ databases">
        <authorList>
            <person name="Meier V. D."/>
        </authorList>
    </citation>
    <scope>NUCLEOTIDE SEQUENCE</scope>
    <source>
        <strain evidence="1">AVDCRST_MAG94</strain>
    </source>
</reference>
<protein>
    <submittedName>
        <fullName evidence="1">Uncharacterized protein</fullName>
    </submittedName>
</protein>
<proteinExistence type="predicted"/>
<sequence>MNWLRGEGATRETEEAGEEKFAFDLLTPKNLARFAKLA</sequence>
<evidence type="ECO:0000313" key="1">
    <source>
        <dbReference type="EMBL" id="CAA9422643.1"/>
    </source>
</evidence>
<name>A0A6J4PV57_9CYAN</name>
<accession>A0A6J4PV57</accession>
<organism evidence="1">
    <name type="scientific">uncultured Leptolyngbya sp</name>
    <dbReference type="NCBI Taxonomy" id="332963"/>
    <lineage>
        <taxon>Bacteria</taxon>
        <taxon>Bacillati</taxon>
        <taxon>Cyanobacteriota</taxon>
        <taxon>Cyanophyceae</taxon>
        <taxon>Leptolyngbyales</taxon>
        <taxon>Leptolyngbyaceae</taxon>
        <taxon>Leptolyngbya group</taxon>
        <taxon>Leptolyngbya</taxon>
        <taxon>environmental samples</taxon>
    </lineage>
</organism>
<dbReference type="AlphaFoldDB" id="A0A6J4PV57"/>
<dbReference type="EMBL" id="CADCTY010002431">
    <property type="protein sequence ID" value="CAA9422643.1"/>
    <property type="molecule type" value="Genomic_DNA"/>
</dbReference>
<gene>
    <name evidence="1" type="ORF">AVDCRST_MAG94-7094</name>
</gene>